<dbReference type="EMBL" id="UYRX01001547">
    <property type="protein sequence ID" value="VDM91581.1"/>
    <property type="molecule type" value="Genomic_DNA"/>
</dbReference>
<evidence type="ECO:0000256" key="1">
    <source>
        <dbReference type="ARBA" id="ARBA00004126"/>
    </source>
</evidence>
<dbReference type="GO" id="GO:0019894">
    <property type="term" value="F:kinesin binding"/>
    <property type="evidence" value="ECO:0007669"/>
    <property type="project" value="TreeGrafter"/>
</dbReference>
<gene>
    <name evidence="11" type="ORF">NLS_LOCUS9382</name>
</gene>
<keyword evidence="6" id="KW-0539">Nucleus</keyword>
<keyword evidence="5 7" id="KW-0472">Membrane</keyword>
<keyword evidence="12" id="KW-1185">Reference proteome</keyword>
<keyword evidence="8" id="KW-0175">Coiled coil</keyword>
<evidence type="ECO:0000259" key="10">
    <source>
        <dbReference type="PROSITE" id="PS51049"/>
    </source>
</evidence>
<comment type="similarity">
    <text evidence="2">Belongs to the nesprin family.</text>
</comment>
<evidence type="ECO:0000256" key="9">
    <source>
        <dbReference type="SAM" id="MobiDB-lite"/>
    </source>
</evidence>
<feature type="region of interest" description="Disordered" evidence="9">
    <location>
        <begin position="357"/>
        <end position="383"/>
    </location>
</feature>
<dbReference type="GO" id="GO:0007097">
    <property type="term" value="P:nuclear migration"/>
    <property type="evidence" value="ECO:0007669"/>
    <property type="project" value="TreeGrafter"/>
</dbReference>
<dbReference type="Pfam" id="PF24611">
    <property type="entry name" value="Spectrin_Anc-1"/>
    <property type="match status" value="1"/>
</dbReference>
<feature type="topological domain" description="Perinuclear space" evidence="7">
    <location>
        <begin position="433"/>
        <end position="462"/>
    </location>
</feature>
<proteinExistence type="inferred from homology"/>
<dbReference type="PROSITE" id="PS51049">
    <property type="entry name" value="KASH"/>
    <property type="match status" value="1"/>
</dbReference>
<evidence type="ECO:0000256" key="3">
    <source>
        <dbReference type="ARBA" id="ARBA00022692"/>
    </source>
</evidence>
<feature type="domain" description="KASH" evidence="10">
    <location>
        <begin position="403"/>
        <end position="462"/>
    </location>
</feature>
<evidence type="ECO:0000256" key="7">
    <source>
        <dbReference type="PROSITE-ProRule" id="PRU00385"/>
    </source>
</evidence>
<dbReference type="AlphaFoldDB" id="A0A3P7M5A9"/>
<evidence type="ECO:0000256" key="8">
    <source>
        <dbReference type="SAM" id="Coils"/>
    </source>
</evidence>
<dbReference type="GO" id="GO:0048471">
    <property type="term" value="C:perinuclear region of cytoplasm"/>
    <property type="evidence" value="ECO:0007669"/>
    <property type="project" value="TreeGrafter"/>
</dbReference>
<dbReference type="GO" id="GO:0007010">
    <property type="term" value="P:cytoskeleton organization"/>
    <property type="evidence" value="ECO:0007669"/>
    <property type="project" value="TreeGrafter"/>
</dbReference>
<reference evidence="11 12" key="1">
    <citation type="submission" date="2018-08" db="EMBL/GenBank/DDBJ databases">
        <authorList>
            <person name="Laetsch R D."/>
            <person name="Stevens L."/>
            <person name="Kumar S."/>
            <person name="Blaxter L. M."/>
        </authorList>
    </citation>
    <scope>NUCLEOTIDE SEQUENCE [LARGE SCALE GENOMIC DNA]</scope>
</reference>
<comment type="subcellular location">
    <subcellularLocation>
        <location evidence="1">Nucleus membrane</location>
    </subcellularLocation>
</comment>
<dbReference type="PANTHER" id="PTHR21524:SF5">
    <property type="entry name" value="SPECTRIN REPEAT CONTAINING NUCLEAR ENVELOPE PROTEIN 2"/>
    <property type="match status" value="1"/>
</dbReference>
<keyword evidence="4" id="KW-1133">Transmembrane helix</keyword>
<evidence type="ECO:0000256" key="5">
    <source>
        <dbReference type="ARBA" id="ARBA00023136"/>
    </source>
</evidence>
<dbReference type="InterPro" id="IPR012315">
    <property type="entry name" value="KASH"/>
</dbReference>
<feature type="coiled-coil region" evidence="8">
    <location>
        <begin position="262"/>
        <end position="296"/>
    </location>
</feature>
<protein>
    <recommendedName>
        <fullName evidence="10">KASH domain-containing protein</fullName>
    </recommendedName>
</protein>
<dbReference type="STRING" id="42156.A0A3P7M5A9"/>
<evidence type="ECO:0000313" key="11">
    <source>
        <dbReference type="EMBL" id="VDM91581.1"/>
    </source>
</evidence>
<evidence type="ECO:0000256" key="6">
    <source>
        <dbReference type="ARBA" id="ARBA00023242"/>
    </source>
</evidence>
<dbReference type="GO" id="GO:0031965">
    <property type="term" value="C:nuclear membrane"/>
    <property type="evidence" value="ECO:0007669"/>
    <property type="project" value="UniProtKB-SubCell"/>
</dbReference>
<dbReference type="Pfam" id="PF10541">
    <property type="entry name" value="KASH"/>
    <property type="match status" value="1"/>
</dbReference>
<feature type="coiled-coil region" evidence="8">
    <location>
        <begin position="196"/>
        <end position="227"/>
    </location>
</feature>
<dbReference type="SMART" id="SM01249">
    <property type="entry name" value="KASH"/>
    <property type="match status" value="1"/>
</dbReference>
<dbReference type="GO" id="GO:0006997">
    <property type="term" value="P:nucleus organization"/>
    <property type="evidence" value="ECO:0007669"/>
    <property type="project" value="TreeGrafter"/>
</dbReference>
<accession>A0A3P7M5A9</accession>
<feature type="topological domain" description="Cytoplasmic" evidence="7">
    <location>
        <begin position="1"/>
        <end position="411"/>
    </location>
</feature>
<evidence type="ECO:0000313" key="12">
    <source>
        <dbReference type="Proteomes" id="UP000277928"/>
    </source>
</evidence>
<dbReference type="OrthoDB" id="6618337at2759"/>
<name>A0A3P7M5A9_LITSI</name>
<evidence type="ECO:0000256" key="2">
    <source>
        <dbReference type="ARBA" id="ARBA00008619"/>
    </source>
</evidence>
<keyword evidence="3 7" id="KW-0812">Transmembrane</keyword>
<dbReference type="PANTHER" id="PTHR21524">
    <property type="entry name" value="SPECTRIN REPEAT CONTAINING NUCLEAR ENVELOPE PROTEIN 2"/>
    <property type="match status" value="1"/>
</dbReference>
<sequence length="462" mass="52254">MREDSNQLYKELDTAEEMVALDRLKGDDEYFDGKRGEYQEKIGADCKALHDELEKLVNDGRKLVGDSEAAVGSYLCVSDSIADLIKATGNLNINDATTDEVIFKQLWELIEEAKVVQAQLVQRAHIWEEFVKERDSAVEELNDIRKQICEIEERGTRRFDKMLDDLEALKVLYLRWSFLANVTPGLLSLSSQLHPLASAQRESKKIAEEASELEKNIENLLDSLSAEFKVREEIVHSLLVISNELDEIENVLGDKNVSTHLRKELQQQLKGIRVHLNTLDQDIVKYNDNRMFLREEEEIATTRNFERLGEIEEKLKRMKLTTEEEEYDIDSAAEVLAAIYPDDHPRDILREQGIPFDDDLYLSPGSATSDDDDKSKFKTPPDDEVMFEESEGEDTIGSRTAHGAALSPIPDDPSPGLAMLVLLLGAACLVPHCDNESCCQLLNNFARSLDPSLEFLNGPPPF</sequence>
<organism evidence="11 12">
    <name type="scientific">Litomosoides sigmodontis</name>
    <name type="common">Filarial nematode worm</name>
    <dbReference type="NCBI Taxonomy" id="42156"/>
    <lineage>
        <taxon>Eukaryota</taxon>
        <taxon>Metazoa</taxon>
        <taxon>Ecdysozoa</taxon>
        <taxon>Nematoda</taxon>
        <taxon>Chromadorea</taxon>
        <taxon>Rhabditida</taxon>
        <taxon>Spirurina</taxon>
        <taxon>Spiruromorpha</taxon>
        <taxon>Filarioidea</taxon>
        <taxon>Onchocercidae</taxon>
        <taxon>Litomosoides</taxon>
    </lineage>
</organism>
<dbReference type="OMA" id="CDDESCC"/>
<evidence type="ECO:0000256" key="4">
    <source>
        <dbReference type="ARBA" id="ARBA00022989"/>
    </source>
</evidence>
<dbReference type="Proteomes" id="UP000277928">
    <property type="component" value="Unassembled WGS sequence"/>
</dbReference>
<dbReference type="InterPro" id="IPR057134">
    <property type="entry name" value="Spectrin_Anc-1_3"/>
</dbReference>